<dbReference type="EMBL" id="AP025591">
    <property type="protein sequence ID" value="BDG03384.1"/>
    <property type="molecule type" value="Genomic_DNA"/>
</dbReference>
<dbReference type="PANTHER" id="PTHR11005">
    <property type="entry name" value="LYSOSOMAL ACID LIPASE-RELATED"/>
    <property type="match status" value="1"/>
</dbReference>
<dbReference type="RefSeq" id="WP_248361347.1">
    <property type="nucleotide sequence ID" value="NZ_AP025591.1"/>
</dbReference>
<dbReference type="Gene3D" id="3.40.50.1820">
    <property type="entry name" value="alpha/beta hydrolase"/>
    <property type="match status" value="1"/>
</dbReference>
<keyword evidence="2" id="KW-0443">Lipid metabolism</keyword>
<proteinExistence type="predicted"/>
<dbReference type="Proteomes" id="UP001162891">
    <property type="component" value="Chromosome"/>
</dbReference>
<evidence type="ECO:0000313" key="4">
    <source>
        <dbReference type="EMBL" id="BDG03384.1"/>
    </source>
</evidence>
<keyword evidence="1" id="KW-0442">Lipid degradation</keyword>
<evidence type="ECO:0000259" key="3">
    <source>
        <dbReference type="Pfam" id="PF00561"/>
    </source>
</evidence>
<evidence type="ECO:0000256" key="2">
    <source>
        <dbReference type="ARBA" id="ARBA00023098"/>
    </source>
</evidence>
<gene>
    <name evidence="4" type="ORF">AMOR_23800</name>
</gene>
<keyword evidence="5" id="KW-1185">Reference proteome</keyword>
<accession>A0ABM7WV52</accession>
<evidence type="ECO:0000256" key="1">
    <source>
        <dbReference type="ARBA" id="ARBA00022963"/>
    </source>
</evidence>
<name>A0ABM7WV52_9BACT</name>
<dbReference type="GO" id="GO:0016787">
    <property type="term" value="F:hydrolase activity"/>
    <property type="evidence" value="ECO:0007669"/>
    <property type="project" value="UniProtKB-KW"/>
</dbReference>
<keyword evidence="4" id="KW-0378">Hydrolase</keyword>
<dbReference type="InterPro" id="IPR000073">
    <property type="entry name" value="AB_hydrolase_1"/>
</dbReference>
<organism evidence="4 5">
    <name type="scientific">Anaeromyxobacter oryzae</name>
    <dbReference type="NCBI Taxonomy" id="2918170"/>
    <lineage>
        <taxon>Bacteria</taxon>
        <taxon>Pseudomonadati</taxon>
        <taxon>Myxococcota</taxon>
        <taxon>Myxococcia</taxon>
        <taxon>Myxococcales</taxon>
        <taxon>Cystobacterineae</taxon>
        <taxon>Anaeromyxobacteraceae</taxon>
        <taxon>Anaeromyxobacter</taxon>
    </lineage>
</organism>
<dbReference type="InterPro" id="IPR029058">
    <property type="entry name" value="AB_hydrolase_fold"/>
</dbReference>
<feature type="domain" description="AB hydrolase-1" evidence="3">
    <location>
        <begin position="63"/>
        <end position="324"/>
    </location>
</feature>
<dbReference type="SUPFAM" id="SSF53474">
    <property type="entry name" value="alpha/beta-Hydrolases"/>
    <property type="match status" value="1"/>
</dbReference>
<evidence type="ECO:0000313" key="5">
    <source>
        <dbReference type="Proteomes" id="UP001162891"/>
    </source>
</evidence>
<reference evidence="5" key="1">
    <citation type="journal article" date="2022" name="Int. J. Syst. Evol. Microbiol.">
        <title>Anaeromyxobacter oryzae sp. nov., Anaeromyxobacter diazotrophicus sp. nov. and Anaeromyxobacter paludicola sp. nov., isolated from paddy soils.</title>
        <authorList>
            <person name="Itoh H."/>
            <person name="Xu Z."/>
            <person name="Mise K."/>
            <person name="Masuda Y."/>
            <person name="Ushijima N."/>
            <person name="Hayakawa C."/>
            <person name="Shiratori Y."/>
            <person name="Senoo K."/>
        </authorList>
    </citation>
    <scope>NUCLEOTIDE SEQUENCE [LARGE SCALE GENOMIC DNA]</scope>
    <source>
        <strain evidence="5">Red232</strain>
    </source>
</reference>
<sequence length="361" mass="39805">MQPLLAALAAVLVLALLAGLHYAFWTWRLRAPPIEDGIVHAPTRDGWVLALGRRRPRGVPRAPPVLLVHGIAMNRQTFEFGLVRWALADHLARAGFDCFSLDHRGHGASRRGPGASRRWNLDDYVREDIPAALDAIRRETGAERVLYVGHSQGGIMGLAACALYPDRIAAIAALGAPAHYDVQDRLKKLVALRFTWVGRFTRLAARMLAPFAGYWHPAVFDLAIQLRNVEPRVFRRLLANGLENLQPGVLSQFAAFIREDSFRSMDGKLDYRASLERCRQPALFLAAEKDGLAPPSVVQAAFRRWGGPKEYAIVGQGFGHADLLLGRSAPETVYPLVERFLLAHSREVAGASAPRAATDPK</sequence>
<protein>
    <submittedName>
        <fullName evidence="4">Hydrolase</fullName>
    </submittedName>
</protein>
<dbReference type="Pfam" id="PF00561">
    <property type="entry name" value="Abhydrolase_1"/>
    <property type="match status" value="1"/>
</dbReference>